<dbReference type="PANTHER" id="PTHR36304">
    <property type="entry name" value="DOMAIN GTPASE-ACTIVATING PROTEIN, PUTATIVE-RELATED-RELATED"/>
    <property type="match status" value="1"/>
</dbReference>
<organism evidence="3 4">
    <name type="scientific">Cystobacter ferrugineus</name>
    <dbReference type="NCBI Taxonomy" id="83449"/>
    <lineage>
        <taxon>Bacteria</taxon>
        <taxon>Pseudomonadati</taxon>
        <taxon>Myxococcota</taxon>
        <taxon>Myxococcia</taxon>
        <taxon>Myxococcales</taxon>
        <taxon>Cystobacterineae</taxon>
        <taxon>Archangiaceae</taxon>
        <taxon>Cystobacter</taxon>
    </lineage>
</organism>
<sequence length="504" mass="54614">MCRWASPRRCSRTPSRTRRRGAPTTTHGPRTDGLMSARFRIEGSQLVPDERPGVSPQSPSGLAGRAGSYILQPTSPDLLVFSRSPAEGGSLPTPRVVLSGDASGFPLSDLIAFLSQSRWSGIVRVQAPSGERSVVMREGEVRGATSDVAADRLGEVLVRLGYVERAQLEAVLREQPPSKIGRTLVERGLLQAHDLFRCVTHQVSEIFHSIVLCREGSFFLVDQPVEDKLGHNIQLSTQSLLMDSIRKIDELAHFRKRIPHSRLYVLRKGPAFAKLEPDEDRVLALVDGRRTLLELGQACRLSEFDVTKVVYGLLEGGFVSLSDKALGSPVPSMSGLPAVRPRSIMGIPVVRPSSTGLPAVRVSQSGIRAITAHQEPPPVVAVSEVVSVFNRIFREIATEVAKQGLAREFIASANAALSGQALSSSPVLAGLSFAADGSLSETKLREAYEQHRSSMGAEPVVSFRQALSDVMFFLLFQAGELLESRADEDLARRVKDMLSTLGGG</sequence>
<comment type="caution">
    <text evidence="3">The sequence shown here is derived from an EMBL/GenBank/DDBJ whole genome shotgun (WGS) entry which is preliminary data.</text>
</comment>
<feature type="domain" description="PatA-like N-terminal" evidence="2">
    <location>
        <begin position="100"/>
        <end position="251"/>
    </location>
</feature>
<dbReference type="STRING" id="83449.BON30_08975"/>
<keyword evidence="4" id="KW-1185">Reference proteome</keyword>
<evidence type="ECO:0000313" key="4">
    <source>
        <dbReference type="Proteomes" id="UP000182229"/>
    </source>
</evidence>
<reference evidence="4" key="1">
    <citation type="submission" date="2016-11" db="EMBL/GenBank/DDBJ databases">
        <authorList>
            <person name="Shukria A."/>
            <person name="Stevens D.C."/>
        </authorList>
    </citation>
    <scope>NUCLEOTIDE SEQUENCE [LARGE SCALE GENOMIC DNA]</scope>
    <source>
        <strain evidence="4">Cbfe23</strain>
    </source>
</reference>
<reference evidence="3 4" key="2">
    <citation type="submission" date="2016-12" db="EMBL/GenBank/DDBJ databases">
        <title>Draft Genome Sequence of Cystobacter ferrugineus Strain Cbfe23.</title>
        <authorList>
            <person name="Akbar S."/>
            <person name="Dowd S.E."/>
            <person name="Stevens D.C."/>
        </authorList>
    </citation>
    <scope>NUCLEOTIDE SEQUENCE [LARGE SCALE GENOMIC DNA]</scope>
    <source>
        <strain evidence="3 4">Cbfe23</strain>
    </source>
</reference>
<dbReference type="AlphaFoldDB" id="A0A1L9BFJ1"/>
<dbReference type="Proteomes" id="UP000182229">
    <property type="component" value="Unassembled WGS sequence"/>
</dbReference>
<proteinExistence type="predicted"/>
<evidence type="ECO:0000259" key="2">
    <source>
        <dbReference type="Pfam" id="PF14332"/>
    </source>
</evidence>
<dbReference type="PANTHER" id="PTHR36304:SF4">
    <property type="entry name" value="DUF4388 DOMAIN-CONTAINING PROTEIN"/>
    <property type="match status" value="1"/>
</dbReference>
<dbReference type="EMBL" id="MPIN01000002">
    <property type="protein sequence ID" value="OJH41029.1"/>
    <property type="molecule type" value="Genomic_DNA"/>
</dbReference>
<accession>A0A1L9BFJ1</accession>
<dbReference type="OrthoDB" id="5401144at2"/>
<feature type="compositionally biased region" description="Basic residues" evidence="1">
    <location>
        <begin position="9"/>
        <end position="21"/>
    </location>
</feature>
<evidence type="ECO:0000256" key="1">
    <source>
        <dbReference type="SAM" id="MobiDB-lite"/>
    </source>
</evidence>
<dbReference type="SUPFAM" id="SSF160246">
    <property type="entry name" value="EspE N-terminal domain-like"/>
    <property type="match status" value="1"/>
</dbReference>
<gene>
    <name evidence="3" type="ORF">BON30_08975</name>
</gene>
<evidence type="ECO:0000313" key="3">
    <source>
        <dbReference type="EMBL" id="OJH41029.1"/>
    </source>
</evidence>
<dbReference type="InterPro" id="IPR037257">
    <property type="entry name" value="T2SS_E_N_sf"/>
</dbReference>
<dbReference type="InterPro" id="IPR025497">
    <property type="entry name" value="PatA-like_N"/>
</dbReference>
<name>A0A1L9BFJ1_9BACT</name>
<dbReference type="Pfam" id="PF14332">
    <property type="entry name" value="DUF4388"/>
    <property type="match status" value="1"/>
</dbReference>
<feature type="region of interest" description="Disordered" evidence="1">
    <location>
        <begin position="1"/>
        <end position="67"/>
    </location>
</feature>
<protein>
    <recommendedName>
        <fullName evidence="2">PatA-like N-terminal domain-containing protein</fullName>
    </recommendedName>
</protein>